<name>A0A4Y2WUM3_ARAVE</name>
<gene>
    <name evidence="2" type="ORF">AVEN_234699_1</name>
</gene>
<dbReference type="EMBL" id="BGPR01064653">
    <property type="protein sequence ID" value="GBO39587.1"/>
    <property type="molecule type" value="Genomic_DNA"/>
</dbReference>
<protein>
    <submittedName>
        <fullName evidence="2">Uncharacterized protein</fullName>
    </submittedName>
</protein>
<evidence type="ECO:0000313" key="2">
    <source>
        <dbReference type="EMBL" id="GBO39587.1"/>
    </source>
</evidence>
<feature type="region of interest" description="Disordered" evidence="1">
    <location>
        <begin position="65"/>
        <end position="86"/>
    </location>
</feature>
<sequence>MTLAAGANGESVLPFISGKNPLNITTFQMNHKEGKGRQINLDGWAGFSKLHQTFYKAYQSHQREACPASSGQSSASSRLTNIGLVQ</sequence>
<keyword evidence="3" id="KW-1185">Reference proteome</keyword>
<dbReference type="AlphaFoldDB" id="A0A4Y2WUM3"/>
<accession>A0A4Y2WUM3</accession>
<proteinExistence type="predicted"/>
<feature type="compositionally biased region" description="Low complexity" evidence="1">
    <location>
        <begin position="68"/>
        <end position="77"/>
    </location>
</feature>
<evidence type="ECO:0000313" key="3">
    <source>
        <dbReference type="Proteomes" id="UP000499080"/>
    </source>
</evidence>
<dbReference type="Proteomes" id="UP000499080">
    <property type="component" value="Unassembled WGS sequence"/>
</dbReference>
<reference evidence="2 3" key="1">
    <citation type="journal article" date="2019" name="Sci. Rep.">
        <title>Orb-weaving spider Araneus ventricosus genome elucidates the spidroin gene catalogue.</title>
        <authorList>
            <person name="Kono N."/>
            <person name="Nakamura H."/>
            <person name="Ohtoshi R."/>
            <person name="Moran D.A.P."/>
            <person name="Shinohara A."/>
            <person name="Yoshida Y."/>
            <person name="Fujiwara M."/>
            <person name="Mori M."/>
            <person name="Tomita M."/>
            <person name="Arakawa K."/>
        </authorList>
    </citation>
    <scope>NUCLEOTIDE SEQUENCE [LARGE SCALE GENOMIC DNA]</scope>
</reference>
<comment type="caution">
    <text evidence="2">The sequence shown here is derived from an EMBL/GenBank/DDBJ whole genome shotgun (WGS) entry which is preliminary data.</text>
</comment>
<evidence type="ECO:0000256" key="1">
    <source>
        <dbReference type="SAM" id="MobiDB-lite"/>
    </source>
</evidence>
<organism evidence="2 3">
    <name type="scientific">Araneus ventricosus</name>
    <name type="common">Orbweaver spider</name>
    <name type="synonym">Epeira ventricosa</name>
    <dbReference type="NCBI Taxonomy" id="182803"/>
    <lineage>
        <taxon>Eukaryota</taxon>
        <taxon>Metazoa</taxon>
        <taxon>Ecdysozoa</taxon>
        <taxon>Arthropoda</taxon>
        <taxon>Chelicerata</taxon>
        <taxon>Arachnida</taxon>
        <taxon>Araneae</taxon>
        <taxon>Araneomorphae</taxon>
        <taxon>Entelegynae</taxon>
        <taxon>Araneoidea</taxon>
        <taxon>Araneidae</taxon>
        <taxon>Araneus</taxon>
    </lineage>
</organism>